<evidence type="ECO:0000259" key="9">
    <source>
        <dbReference type="Pfam" id="PF00482"/>
    </source>
</evidence>
<name>A0A7Y2E6M0_UNCEI</name>
<dbReference type="FunFam" id="1.20.81.30:FF:000001">
    <property type="entry name" value="Type II secretion system protein F"/>
    <property type="match status" value="1"/>
</dbReference>
<evidence type="ECO:0000256" key="4">
    <source>
        <dbReference type="ARBA" id="ARBA00022519"/>
    </source>
</evidence>
<dbReference type="PANTHER" id="PTHR30012:SF0">
    <property type="entry name" value="TYPE II SECRETION SYSTEM PROTEIN F-RELATED"/>
    <property type="match status" value="1"/>
</dbReference>
<dbReference type="InterPro" id="IPR042094">
    <property type="entry name" value="T2SS_GspF_sf"/>
</dbReference>
<evidence type="ECO:0000313" key="11">
    <source>
        <dbReference type="Proteomes" id="UP000547674"/>
    </source>
</evidence>
<accession>A0A7Y2E6M0</accession>
<evidence type="ECO:0000256" key="7">
    <source>
        <dbReference type="ARBA" id="ARBA00023136"/>
    </source>
</evidence>
<evidence type="ECO:0000256" key="5">
    <source>
        <dbReference type="ARBA" id="ARBA00022692"/>
    </source>
</evidence>
<keyword evidence="6 8" id="KW-1133">Transmembrane helix</keyword>
<dbReference type="PRINTS" id="PR00812">
    <property type="entry name" value="BCTERIALGSPF"/>
</dbReference>
<dbReference type="Proteomes" id="UP000547674">
    <property type="component" value="Unassembled WGS sequence"/>
</dbReference>
<feature type="domain" description="Type II secretion system protein GspF" evidence="9">
    <location>
        <begin position="272"/>
        <end position="394"/>
    </location>
</feature>
<organism evidence="10 11">
    <name type="scientific">Eiseniibacteriota bacterium</name>
    <dbReference type="NCBI Taxonomy" id="2212470"/>
    <lineage>
        <taxon>Bacteria</taxon>
        <taxon>Candidatus Eiseniibacteriota</taxon>
    </lineage>
</organism>
<gene>
    <name evidence="10" type="ORF">HKN21_01120</name>
</gene>
<dbReference type="InterPro" id="IPR018076">
    <property type="entry name" value="T2SS_GspF_dom"/>
</dbReference>
<evidence type="ECO:0000256" key="8">
    <source>
        <dbReference type="SAM" id="Phobius"/>
    </source>
</evidence>
<dbReference type="AlphaFoldDB" id="A0A7Y2E6M0"/>
<comment type="caution">
    <text evidence="10">The sequence shown here is derived from an EMBL/GenBank/DDBJ whole genome shotgun (WGS) entry which is preliminary data.</text>
</comment>
<feature type="transmembrane region" description="Helical" evidence="8">
    <location>
        <begin position="170"/>
        <end position="191"/>
    </location>
</feature>
<feature type="transmembrane region" description="Helical" evidence="8">
    <location>
        <begin position="368"/>
        <end position="396"/>
    </location>
</feature>
<evidence type="ECO:0000256" key="3">
    <source>
        <dbReference type="ARBA" id="ARBA00022475"/>
    </source>
</evidence>
<sequence length="404" mass="44331">MAQYLFQVRNPHGEAIKGTMEAGSVAEVLTRLRDRRQIPIKVIKHTPKPSLLRSIGLKLATSDRAKANLCFNLASMVGAGLSLHETLEILAARTSNPILRKILNKIQEDIHNGNTLTEAFSQYKAAFGSVFLNILHAGEDSGELDIILQRYGEQLEDNAEINSEFQTTMIYPAALLVMGIGVSVFLVGFTLPKFVEHLTRLGAEIPKVTMALMGISNFLRGNWILLAGLLLGALIAFGLTLRTKRGRWVYSYAALKIPVVGGLLRSKAAGSFARTLSLLHESGVPLLSALDLTAKTIGNRCLRDDILMTRERVENGSTLHDAMKHCRFFSGEVTRVVSVGERTGRLGDMLEKLGKGYEKEVRRTQKRILLLMEPFLMLVLGGMVGFIALSLIVPLVRATKSLAG</sequence>
<protein>
    <submittedName>
        <fullName evidence="10">Type II secretion system F family protein</fullName>
    </submittedName>
</protein>
<comment type="subcellular location">
    <subcellularLocation>
        <location evidence="1">Cell inner membrane</location>
        <topology evidence="1">Multi-pass membrane protein</topology>
    </subcellularLocation>
</comment>
<keyword evidence="4" id="KW-0997">Cell inner membrane</keyword>
<evidence type="ECO:0000256" key="6">
    <source>
        <dbReference type="ARBA" id="ARBA00022989"/>
    </source>
</evidence>
<feature type="transmembrane region" description="Helical" evidence="8">
    <location>
        <begin position="223"/>
        <end position="241"/>
    </location>
</feature>
<dbReference type="GO" id="GO:0005886">
    <property type="term" value="C:plasma membrane"/>
    <property type="evidence" value="ECO:0007669"/>
    <property type="project" value="UniProtKB-SubCell"/>
</dbReference>
<evidence type="ECO:0000256" key="1">
    <source>
        <dbReference type="ARBA" id="ARBA00004429"/>
    </source>
</evidence>
<dbReference type="InterPro" id="IPR003004">
    <property type="entry name" value="GspF/PilC"/>
</dbReference>
<dbReference type="PANTHER" id="PTHR30012">
    <property type="entry name" value="GENERAL SECRETION PATHWAY PROTEIN"/>
    <property type="match status" value="1"/>
</dbReference>
<dbReference type="Gene3D" id="1.20.81.30">
    <property type="entry name" value="Type II secretion system (T2SS), domain F"/>
    <property type="match status" value="2"/>
</dbReference>
<proteinExistence type="inferred from homology"/>
<keyword evidence="3" id="KW-1003">Cell membrane</keyword>
<evidence type="ECO:0000256" key="2">
    <source>
        <dbReference type="ARBA" id="ARBA00005745"/>
    </source>
</evidence>
<dbReference type="EMBL" id="JABDJR010000039">
    <property type="protein sequence ID" value="NNF05337.1"/>
    <property type="molecule type" value="Genomic_DNA"/>
</dbReference>
<feature type="domain" description="Type II secretion system protein GspF" evidence="9">
    <location>
        <begin position="71"/>
        <end position="192"/>
    </location>
</feature>
<keyword evidence="7 8" id="KW-0472">Membrane</keyword>
<reference evidence="10 11" key="1">
    <citation type="submission" date="2020-03" db="EMBL/GenBank/DDBJ databases">
        <title>Metabolic flexibility allows generalist bacteria to become dominant in a frequently disturbed ecosystem.</title>
        <authorList>
            <person name="Chen Y.-J."/>
            <person name="Leung P.M."/>
            <person name="Bay S.K."/>
            <person name="Hugenholtz P."/>
            <person name="Kessler A.J."/>
            <person name="Shelley G."/>
            <person name="Waite D.W."/>
            <person name="Cook P.L."/>
            <person name="Greening C."/>
        </authorList>
    </citation>
    <scope>NUCLEOTIDE SEQUENCE [LARGE SCALE GENOMIC DNA]</scope>
    <source>
        <strain evidence="10">SS_bin_28</strain>
    </source>
</reference>
<comment type="similarity">
    <text evidence="2">Belongs to the GSP F family.</text>
</comment>
<evidence type="ECO:0000313" key="10">
    <source>
        <dbReference type="EMBL" id="NNF05337.1"/>
    </source>
</evidence>
<dbReference type="Pfam" id="PF00482">
    <property type="entry name" value="T2SSF"/>
    <property type="match status" value="2"/>
</dbReference>
<keyword evidence="5 8" id="KW-0812">Transmembrane</keyword>